<protein>
    <submittedName>
        <fullName evidence="6">LuxR C-terminal-related transcriptional regulator</fullName>
    </submittedName>
</protein>
<keyword evidence="2" id="KW-0238">DNA-binding</keyword>
<dbReference type="InterPro" id="IPR000792">
    <property type="entry name" value="Tscrpt_reg_LuxR_C"/>
</dbReference>
<organism evidence="6 7">
    <name type="scientific">Streptomyces plicatus</name>
    <dbReference type="NCBI Taxonomy" id="1922"/>
    <lineage>
        <taxon>Bacteria</taxon>
        <taxon>Bacillati</taxon>
        <taxon>Actinomycetota</taxon>
        <taxon>Actinomycetes</taxon>
        <taxon>Kitasatosporales</taxon>
        <taxon>Streptomycetaceae</taxon>
        <taxon>Streptomyces</taxon>
        <taxon>Streptomyces rochei group</taxon>
    </lineage>
</organism>
<keyword evidence="7" id="KW-1185">Reference proteome</keyword>
<comment type="caution">
    <text evidence="6">The sequence shown here is derived from an EMBL/GenBank/DDBJ whole genome shotgun (WGS) entry which is preliminary data.</text>
</comment>
<gene>
    <name evidence="6" type="ORF">ACFQFF_00215</name>
</gene>
<dbReference type="Gene3D" id="1.10.10.10">
    <property type="entry name" value="Winged helix-like DNA-binding domain superfamily/Winged helix DNA-binding domain"/>
    <property type="match status" value="1"/>
</dbReference>
<dbReference type="PRINTS" id="PR00038">
    <property type="entry name" value="HTHLUXR"/>
</dbReference>
<dbReference type="CDD" id="cd06170">
    <property type="entry name" value="LuxR_C_like"/>
    <property type="match status" value="1"/>
</dbReference>
<dbReference type="PROSITE" id="PS50043">
    <property type="entry name" value="HTH_LUXR_2"/>
    <property type="match status" value="1"/>
</dbReference>
<proteinExistence type="predicted"/>
<evidence type="ECO:0000256" key="4">
    <source>
        <dbReference type="SAM" id="MobiDB-lite"/>
    </source>
</evidence>
<dbReference type="InterPro" id="IPR036388">
    <property type="entry name" value="WH-like_DNA-bd_sf"/>
</dbReference>
<dbReference type="RefSeq" id="WP_386453670.1">
    <property type="nucleotide sequence ID" value="NZ_JBHSUW010000001.1"/>
</dbReference>
<evidence type="ECO:0000259" key="5">
    <source>
        <dbReference type="PROSITE" id="PS50043"/>
    </source>
</evidence>
<dbReference type="InterPro" id="IPR016032">
    <property type="entry name" value="Sig_transdc_resp-reg_C-effctor"/>
</dbReference>
<evidence type="ECO:0000256" key="3">
    <source>
        <dbReference type="ARBA" id="ARBA00023163"/>
    </source>
</evidence>
<dbReference type="PANTHER" id="PTHR44688:SF16">
    <property type="entry name" value="DNA-BINDING TRANSCRIPTIONAL ACTIVATOR DEVR_DOSR"/>
    <property type="match status" value="1"/>
</dbReference>
<dbReference type="SMART" id="SM00421">
    <property type="entry name" value="HTH_LUXR"/>
    <property type="match status" value="1"/>
</dbReference>
<keyword evidence="3" id="KW-0804">Transcription</keyword>
<reference evidence="7" key="1">
    <citation type="journal article" date="2019" name="Int. J. Syst. Evol. Microbiol.">
        <title>The Global Catalogue of Microorganisms (GCM) 10K type strain sequencing project: providing services to taxonomists for standard genome sequencing and annotation.</title>
        <authorList>
            <consortium name="The Broad Institute Genomics Platform"/>
            <consortium name="The Broad Institute Genome Sequencing Center for Infectious Disease"/>
            <person name="Wu L."/>
            <person name="Ma J."/>
        </authorList>
    </citation>
    <scope>NUCLEOTIDE SEQUENCE [LARGE SCALE GENOMIC DNA]</scope>
    <source>
        <strain evidence="7">JCM 4504</strain>
    </source>
</reference>
<evidence type="ECO:0000313" key="7">
    <source>
        <dbReference type="Proteomes" id="UP001596321"/>
    </source>
</evidence>
<dbReference type="Proteomes" id="UP001596321">
    <property type="component" value="Unassembled WGS sequence"/>
</dbReference>
<dbReference type="SUPFAM" id="SSF46894">
    <property type="entry name" value="C-terminal effector domain of the bipartite response regulators"/>
    <property type="match status" value="1"/>
</dbReference>
<dbReference type="PANTHER" id="PTHR44688">
    <property type="entry name" value="DNA-BINDING TRANSCRIPTIONAL ACTIVATOR DEVR_DOSR"/>
    <property type="match status" value="1"/>
</dbReference>
<dbReference type="Gene3D" id="1.25.40.10">
    <property type="entry name" value="Tetratricopeptide repeat domain"/>
    <property type="match status" value="1"/>
</dbReference>
<dbReference type="InterPro" id="IPR059106">
    <property type="entry name" value="WHD_MalT"/>
</dbReference>
<dbReference type="Pfam" id="PF00196">
    <property type="entry name" value="GerE"/>
    <property type="match status" value="1"/>
</dbReference>
<name>A0ABW1XPG6_STRPL</name>
<dbReference type="InterPro" id="IPR027417">
    <property type="entry name" value="P-loop_NTPase"/>
</dbReference>
<evidence type="ECO:0000313" key="6">
    <source>
        <dbReference type="EMBL" id="MFC6500124.1"/>
    </source>
</evidence>
<evidence type="ECO:0000256" key="1">
    <source>
        <dbReference type="ARBA" id="ARBA00023015"/>
    </source>
</evidence>
<sequence>MAGRRGGTFAAAGRGVTVCRWIAYSGTPVLLSEVLFQLWMHNGMISEFTKVDALRALHPDVSFPRELSDETRLVVSEPLGDLPGAWNEVPESSYGVVQPGGRAPPLQARVHRRVRGTGVKSVSTPDGRARDPTGAGTDPSGDPYLRTRFALPSRPATFLRRQRLVSHLDQALSTPLTLVNGSAGAGKTLLTADWAAGLRLPVAWLTVEAGDHRPGVFWAYAFESLRVCGARAADATGAPADSSGVGRGLLASLAAELNARDSPVVLVLDEYDRMAVPEVAEQLEFILRHSGQGLRLVLVTRTEPLLPLHRYRAADELTEIRGAELSFTPEEAGALLRLHGLHLPEPAASALVDRTRGWAAGLRLSALAARESTDPERYLKEFEADHSTVADFLLAEVLKGRPEETQDLLLRVSVLDRFCPDLADALTLRADAGRLLAGLHRENAFIERLGHSWYRLHPLFQEILRAHLRERLPGAEAELHLRAARWLRRSGFLPETLAHGAAGGDFDLAAGALVDDLAIGQLFTGLRSDALAQLFAGMGPEAGSPASDLVRAAGALARRDLDLGLDRLRRAKKQLSRTEDSPGPVAARLSCTLLEALAARLTGCPPRAEQAAATAEELRRDLPDHLLDEHPELTALLMTHVGSARLWEGRFDDARAVLRRAAGAPGGSATVLPRVESMGHLALIDYLNGWLGRAERRALAAVAEAERAGLPRPPGAGLGRLVLAAVAVDRQELGRARVLLDETAGLPAREHDPVPTAGRAMTVSRLLLDDGETDAAAEAVQPSVSTAVASPWAESQAAVVRSAACLADGRPDEAVRLLQGVGGDQPVYAVEAAGIQVAAGRLRAAAELLGTVRAEGRTGPAVSVGAALVRARVAQESGDTITARRLVARALLDARRERLRRPFLQAGDWIEPLLATAPLHGLAEGWLPSGRRQTHGEPVQPVADPALLVPVELSGRERDVLRRLARMMSAEEIAADLYVSVNTVKTHLKSAYRKLAVNRRGDAVRRARDLGLL</sequence>
<feature type="domain" description="HTH luxR-type" evidence="5">
    <location>
        <begin position="946"/>
        <end position="1011"/>
    </location>
</feature>
<dbReference type="SUPFAM" id="SSF52540">
    <property type="entry name" value="P-loop containing nucleoside triphosphate hydrolases"/>
    <property type="match status" value="1"/>
</dbReference>
<feature type="region of interest" description="Disordered" evidence="4">
    <location>
        <begin position="116"/>
        <end position="142"/>
    </location>
</feature>
<evidence type="ECO:0000256" key="2">
    <source>
        <dbReference type="ARBA" id="ARBA00023125"/>
    </source>
</evidence>
<accession>A0ABW1XPG6</accession>
<keyword evidence="1" id="KW-0805">Transcription regulation</keyword>
<dbReference type="Gene3D" id="3.40.50.300">
    <property type="entry name" value="P-loop containing nucleotide triphosphate hydrolases"/>
    <property type="match status" value="1"/>
</dbReference>
<dbReference type="Pfam" id="PF25873">
    <property type="entry name" value="WHD_MalT"/>
    <property type="match status" value="1"/>
</dbReference>
<dbReference type="InterPro" id="IPR011990">
    <property type="entry name" value="TPR-like_helical_dom_sf"/>
</dbReference>
<dbReference type="EMBL" id="JBHSUW010000001">
    <property type="protein sequence ID" value="MFC6500124.1"/>
    <property type="molecule type" value="Genomic_DNA"/>
</dbReference>